<proteinExistence type="predicted"/>
<feature type="transmembrane region" description="Helical" evidence="3">
    <location>
        <begin position="21"/>
        <end position="40"/>
    </location>
</feature>
<keyword evidence="3" id="KW-0812">Transmembrane</keyword>
<keyword evidence="1" id="KW-0808">Transferase</keyword>
<dbReference type="InterPro" id="IPR012392">
    <property type="entry name" value="3-ktacl-CoA_syn"/>
</dbReference>
<protein>
    <recommendedName>
        <fullName evidence="4">FAE domain-containing protein</fullName>
    </recommendedName>
</protein>
<keyword evidence="6" id="KW-1185">Reference proteome</keyword>
<evidence type="ECO:0000256" key="3">
    <source>
        <dbReference type="SAM" id="Phobius"/>
    </source>
</evidence>
<comment type="catalytic activity">
    <reaction evidence="2">
        <text>a very-long-chain acyl-CoA + malonyl-CoA + H(+) = a very-long-chain 3-oxoacyl-CoA + CO2 + CoA</text>
        <dbReference type="Rhea" id="RHEA:32727"/>
        <dbReference type="ChEBI" id="CHEBI:15378"/>
        <dbReference type="ChEBI" id="CHEBI:16526"/>
        <dbReference type="ChEBI" id="CHEBI:57287"/>
        <dbReference type="ChEBI" id="CHEBI:57384"/>
        <dbReference type="ChEBI" id="CHEBI:90725"/>
        <dbReference type="ChEBI" id="CHEBI:90736"/>
        <dbReference type="EC" id="2.3.1.199"/>
    </reaction>
</comment>
<dbReference type="InterPro" id="IPR016039">
    <property type="entry name" value="Thiolase-like"/>
</dbReference>
<dbReference type="STRING" id="3988.B9T6R1"/>
<dbReference type="EMBL" id="EQ974636">
    <property type="protein sequence ID" value="EEF28449.1"/>
    <property type="molecule type" value="Genomic_DNA"/>
</dbReference>
<dbReference type="SUPFAM" id="SSF53901">
    <property type="entry name" value="Thiolase-like"/>
    <property type="match status" value="1"/>
</dbReference>
<dbReference type="InterPro" id="IPR013601">
    <property type="entry name" value="FAE1_typ3_polyketide_synth"/>
</dbReference>
<evidence type="ECO:0000313" key="5">
    <source>
        <dbReference type="EMBL" id="EEF28449.1"/>
    </source>
</evidence>
<feature type="domain" description="FAE" evidence="4">
    <location>
        <begin position="41"/>
        <end position="184"/>
    </location>
</feature>
<keyword evidence="1" id="KW-0012">Acyltransferase</keyword>
<reference evidence="6" key="1">
    <citation type="journal article" date="2010" name="Nat. Biotechnol.">
        <title>Draft genome sequence of the oilseed species Ricinus communis.</title>
        <authorList>
            <person name="Chan A.P."/>
            <person name="Crabtree J."/>
            <person name="Zhao Q."/>
            <person name="Lorenzi H."/>
            <person name="Orvis J."/>
            <person name="Puiu D."/>
            <person name="Melake-Berhan A."/>
            <person name="Jones K.M."/>
            <person name="Redman J."/>
            <person name="Chen G."/>
            <person name="Cahoon E.B."/>
            <person name="Gedil M."/>
            <person name="Stanke M."/>
            <person name="Haas B.J."/>
            <person name="Wortman J.R."/>
            <person name="Fraser-Liggett C.M."/>
            <person name="Ravel J."/>
            <person name="Rabinowicz P.D."/>
        </authorList>
    </citation>
    <scope>NUCLEOTIDE SEQUENCE [LARGE SCALE GENOMIC DNA]</scope>
    <source>
        <strain evidence="6">cv. Hale</strain>
    </source>
</reference>
<dbReference type="Gene3D" id="3.40.47.10">
    <property type="match status" value="1"/>
</dbReference>
<evidence type="ECO:0000256" key="1">
    <source>
        <dbReference type="ARBA" id="ARBA00023315"/>
    </source>
</evidence>
<dbReference type="GO" id="GO:0016020">
    <property type="term" value="C:membrane"/>
    <property type="evidence" value="ECO:0007669"/>
    <property type="project" value="InterPro"/>
</dbReference>
<accession>B9T6R1</accession>
<evidence type="ECO:0000259" key="4">
    <source>
        <dbReference type="Pfam" id="PF08392"/>
    </source>
</evidence>
<name>B9T6R1_RICCO</name>
<keyword evidence="3" id="KW-0472">Membrane</keyword>
<dbReference type="PANTHER" id="PTHR31561">
    <property type="entry name" value="3-KETOACYL-COA SYNTHASE"/>
    <property type="match status" value="1"/>
</dbReference>
<dbReference type="AlphaFoldDB" id="B9T6R1"/>
<dbReference type="GO" id="GO:0006633">
    <property type="term" value="P:fatty acid biosynthetic process"/>
    <property type="evidence" value="ECO:0007669"/>
    <property type="project" value="InterPro"/>
</dbReference>
<dbReference type="eggNOG" id="ENOG502QQXN">
    <property type="taxonomic scope" value="Eukaryota"/>
</dbReference>
<evidence type="ECO:0000313" key="6">
    <source>
        <dbReference type="Proteomes" id="UP000008311"/>
    </source>
</evidence>
<gene>
    <name evidence="5" type="ORF">RCOM_0155580</name>
</gene>
<keyword evidence="3" id="KW-1133">Transmembrane helix</keyword>
<dbReference type="Proteomes" id="UP000008311">
    <property type="component" value="Unassembled WGS sequence"/>
</dbReference>
<dbReference type="InParanoid" id="B9T6R1"/>
<dbReference type="Pfam" id="PF08392">
    <property type="entry name" value="FAE1_CUT1_RppA"/>
    <property type="match status" value="1"/>
</dbReference>
<sequence length="245" mass="27722">MDIIMFSPSNSREILCFLFPNLKVLAAIALFLAIFMYLSLNSERVYLVDFLCYKAPETHRVPISSFIEHEEILGEFNSETVEFQSKVLERSGLGHESYFPSGIHLIPTDHSLKSTLEEVEMVLFTIVQNLFAKHRIDPKSIDILITNCSLSCPTPSLASMVINKFGFRSNVMSFNLSGMGCSCAYLEAKGRVRKGENVWQLALGSGFKCNSAVWKCISKMKPDVSNVWMDRIHRYPVEVPDVIDH</sequence>
<dbReference type="GO" id="GO:0009922">
    <property type="term" value="F:fatty acid elongase activity"/>
    <property type="evidence" value="ECO:0007669"/>
    <property type="project" value="UniProtKB-EC"/>
</dbReference>
<organism evidence="5 6">
    <name type="scientific">Ricinus communis</name>
    <name type="common">Castor bean</name>
    <dbReference type="NCBI Taxonomy" id="3988"/>
    <lineage>
        <taxon>Eukaryota</taxon>
        <taxon>Viridiplantae</taxon>
        <taxon>Streptophyta</taxon>
        <taxon>Embryophyta</taxon>
        <taxon>Tracheophyta</taxon>
        <taxon>Spermatophyta</taxon>
        <taxon>Magnoliopsida</taxon>
        <taxon>eudicotyledons</taxon>
        <taxon>Gunneridae</taxon>
        <taxon>Pentapetalae</taxon>
        <taxon>rosids</taxon>
        <taxon>fabids</taxon>
        <taxon>Malpighiales</taxon>
        <taxon>Euphorbiaceae</taxon>
        <taxon>Acalyphoideae</taxon>
        <taxon>Acalypheae</taxon>
        <taxon>Ricinus</taxon>
    </lineage>
</organism>
<evidence type="ECO:0000256" key="2">
    <source>
        <dbReference type="ARBA" id="ARBA00047375"/>
    </source>
</evidence>